<dbReference type="InterPro" id="IPR051413">
    <property type="entry name" value="K/Na_HCN_channel"/>
</dbReference>
<accession>A0ABR1FGP0</accession>
<dbReference type="SUPFAM" id="SSF51206">
    <property type="entry name" value="cAMP-binding domain-like"/>
    <property type="match status" value="1"/>
</dbReference>
<dbReference type="EMBL" id="JBBJCI010000429">
    <property type="protein sequence ID" value="KAK7230477.1"/>
    <property type="molecule type" value="Genomic_DNA"/>
</dbReference>
<keyword evidence="1" id="KW-1133">Transmembrane helix</keyword>
<proteinExistence type="predicted"/>
<dbReference type="PANTHER" id="PTHR45689:SF5">
    <property type="entry name" value="I[[H]] CHANNEL, ISOFORM E"/>
    <property type="match status" value="1"/>
</dbReference>
<dbReference type="GO" id="GO:0034220">
    <property type="term" value="P:monoatomic ion transmembrane transport"/>
    <property type="evidence" value="ECO:0007669"/>
    <property type="project" value="UniProtKB-KW"/>
</dbReference>
<reference evidence="3 4" key="1">
    <citation type="submission" date="2024-03" db="EMBL/GenBank/DDBJ databases">
        <title>Aureococcus anophagefferens CCMP1851 and Kratosvirus quantuckense: Draft genome of a second virus-susceptible host strain in the model system.</title>
        <authorList>
            <person name="Chase E."/>
            <person name="Truchon A.R."/>
            <person name="Schepens W."/>
            <person name="Wilhelm S.W."/>
        </authorList>
    </citation>
    <scope>NUCLEOTIDE SEQUENCE [LARGE SCALE GENOMIC DNA]</scope>
    <source>
        <strain evidence="3 4">CCMP1851</strain>
    </source>
</reference>
<dbReference type="InterPro" id="IPR018490">
    <property type="entry name" value="cNMP-bd_dom_sf"/>
</dbReference>
<evidence type="ECO:0000313" key="3">
    <source>
        <dbReference type="EMBL" id="KAK7230477.1"/>
    </source>
</evidence>
<dbReference type="PROSITE" id="PS50042">
    <property type="entry name" value="CNMP_BINDING_3"/>
    <property type="match status" value="1"/>
</dbReference>
<comment type="caution">
    <text evidence="3">The sequence shown here is derived from an EMBL/GenBank/DDBJ whole genome shotgun (WGS) entry which is preliminary data.</text>
</comment>
<dbReference type="Pfam" id="PF00027">
    <property type="entry name" value="cNMP_binding"/>
    <property type="match status" value="1"/>
</dbReference>
<dbReference type="Gene3D" id="2.60.120.10">
    <property type="entry name" value="Jelly Rolls"/>
    <property type="match status" value="1"/>
</dbReference>
<protein>
    <submittedName>
        <fullName evidence="3">Voltage-gated potassium channel</fullName>
    </submittedName>
</protein>
<dbReference type="Proteomes" id="UP001363151">
    <property type="component" value="Unassembled WGS sequence"/>
</dbReference>
<dbReference type="InterPro" id="IPR018488">
    <property type="entry name" value="cNMP-bd_CS"/>
</dbReference>
<keyword evidence="3" id="KW-0813">Transport</keyword>
<dbReference type="PROSITE" id="PS00888">
    <property type="entry name" value="CNMP_BINDING_1"/>
    <property type="match status" value="1"/>
</dbReference>
<organism evidence="3 4">
    <name type="scientific">Aureococcus anophagefferens</name>
    <name type="common">Harmful bloom alga</name>
    <dbReference type="NCBI Taxonomy" id="44056"/>
    <lineage>
        <taxon>Eukaryota</taxon>
        <taxon>Sar</taxon>
        <taxon>Stramenopiles</taxon>
        <taxon>Ochrophyta</taxon>
        <taxon>Pelagophyceae</taxon>
        <taxon>Pelagomonadales</taxon>
        <taxon>Pelagomonadaceae</taxon>
        <taxon>Aureococcus</taxon>
    </lineage>
</organism>
<dbReference type="InterPro" id="IPR000595">
    <property type="entry name" value="cNMP-bd_dom"/>
</dbReference>
<feature type="transmembrane region" description="Helical" evidence="1">
    <location>
        <begin position="333"/>
        <end position="355"/>
    </location>
</feature>
<feature type="transmembrane region" description="Helical" evidence="1">
    <location>
        <begin position="424"/>
        <end position="449"/>
    </location>
</feature>
<dbReference type="Gene3D" id="1.10.287.70">
    <property type="match status" value="1"/>
</dbReference>
<dbReference type="CDD" id="cd00038">
    <property type="entry name" value="CAP_ED"/>
    <property type="match status" value="1"/>
</dbReference>
<dbReference type="SMART" id="SM00100">
    <property type="entry name" value="cNMP"/>
    <property type="match status" value="1"/>
</dbReference>
<evidence type="ECO:0000256" key="1">
    <source>
        <dbReference type="SAM" id="Phobius"/>
    </source>
</evidence>
<dbReference type="Gene3D" id="1.10.287.630">
    <property type="entry name" value="Helix hairpin bin"/>
    <property type="match status" value="1"/>
</dbReference>
<keyword evidence="4" id="KW-1185">Reference proteome</keyword>
<keyword evidence="3" id="KW-0406">Ion transport</keyword>
<evidence type="ECO:0000313" key="4">
    <source>
        <dbReference type="Proteomes" id="UP001363151"/>
    </source>
</evidence>
<evidence type="ECO:0000259" key="2">
    <source>
        <dbReference type="PROSITE" id="PS50042"/>
    </source>
</evidence>
<sequence length="727" mass="80148">MGNNASAPRAPLETLDAAGVHALVSSLGAASADVADKLRAIDVDGAYLFHISDADLEGTLDDLGAAAPRPPGRVRAARVADVPGPRRRARAARALVDGALAARGVAAGAAVDVEALVDLVIVVEERRTAGILESGRRECAELLEVSGGEDFVRVVGEEDNAPCCGVKIFDPDHPLIENFELLIMFILIFVFVTLPLCLAFERVERQLSDANFVCDLIFCVDVLKNCNTGYADDTGAIVMDRRRVLKNYLRTWFFIDFVSSVPADRIMDAVAGDGERGGDVVGGKKVLKLLRLVRMTKLVKLLRASQLVKQVRDTFVETIEYYKIHVSDATLKLIRLFLTMLTLSHWGSCLMFILLKAYDYPAESWAARWDIVEAETGSPVYGVLHCYSWGIYKTLLLVLNCAYADFPSAQVCFETSGWCTIESWMTLVGVFLGWFLNMIFISTITSILVSMDVSTQEFEEQIQRTNDYMRGLRLPTELRDRIRDYYYQRWKEGSIFDETLILERLSPELCHEIMRYKTRDLVKKVPALRNATTMFMKELVSSLQPSVAPEGDVVVHEGETGESLFFVDAGLAEILAKAVGDQVVKLIADGCFFGECSLVLKCRCTATVRAKTVLSCYAVGDEDLDEILEDHADMREYLGAARLGGADETALEDEEDASTPLFLSLAAKRRQKLLEGEHRGIRHSLVRAYGRASAPAMGSPRPGKVTLPAIGEAASVRTLDDGVVQLE</sequence>
<dbReference type="PANTHER" id="PTHR45689">
    <property type="entry name" value="I[[H]] CHANNEL, ISOFORM E"/>
    <property type="match status" value="1"/>
</dbReference>
<dbReference type="SUPFAM" id="SSF81324">
    <property type="entry name" value="Voltage-gated potassium channels"/>
    <property type="match status" value="1"/>
</dbReference>
<feature type="transmembrane region" description="Helical" evidence="1">
    <location>
        <begin position="181"/>
        <end position="200"/>
    </location>
</feature>
<feature type="domain" description="Cyclic nucleotide-binding" evidence="2">
    <location>
        <begin position="527"/>
        <end position="636"/>
    </location>
</feature>
<keyword evidence="1" id="KW-0472">Membrane</keyword>
<dbReference type="InterPro" id="IPR014710">
    <property type="entry name" value="RmlC-like_jellyroll"/>
</dbReference>
<gene>
    <name evidence="3" type="ORF">SO694_00176018</name>
</gene>
<keyword evidence="1" id="KW-0812">Transmembrane</keyword>
<name>A0ABR1FGP0_AURAN</name>
<keyword evidence="3" id="KW-0407">Ion channel</keyword>